<comment type="subcellular location">
    <subcellularLocation>
        <location evidence="2">Cytoplasm</location>
    </subcellularLocation>
</comment>
<evidence type="ECO:0000256" key="4">
    <source>
        <dbReference type="ARBA" id="ARBA00012838"/>
    </source>
</evidence>
<dbReference type="InterPro" id="IPR009080">
    <property type="entry name" value="tRNAsynth_Ia_anticodon-bd"/>
</dbReference>
<dbReference type="AlphaFoldDB" id="A0A0F9HEY6"/>
<dbReference type="Gene3D" id="3.40.50.620">
    <property type="entry name" value="HUPs"/>
    <property type="match status" value="1"/>
</dbReference>
<name>A0A0F9HEY6_9ZZZZ</name>
<dbReference type="SUPFAM" id="SSF57770">
    <property type="entry name" value="Methionyl-tRNA synthetase (MetRS), Zn-domain"/>
    <property type="match status" value="1"/>
</dbReference>
<dbReference type="GO" id="GO:0005524">
    <property type="term" value="F:ATP binding"/>
    <property type="evidence" value="ECO:0007669"/>
    <property type="project" value="UniProtKB-KW"/>
</dbReference>
<evidence type="ECO:0000256" key="2">
    <source>
        <dbReference type="ARBA" id="ARBA00004496"/>
    </source>
</evidence>
<keyword evidence="14" id="KW-0648">Protein biosynthesis</keyword>
<dbReference type="Pfam" id="PF01588">
    <property type="entry name" value="tRNA_bind"/>
    <property type="match status" value="1"/>
</dbReference>
<dbReference type="PANTHER" id="PTHR45765">
    <property type="entry name" value="METHIONINE--TRNA LIGASE"/>
    <property type="match status" value="1"/>
</dbReference>
<dbReference type="Gene3D" id="2.40.50.140">
    <property type="entry name" value="Nucleic acid-binding proteins"/>
    <property type="match status" value="1"/>
</dbReference>
<dbReference type="PROSITE" id="PS00178">
    <property type="entry name" value="AA_TRNA_LIGASE_I"/>
    <property type="match status" value="1"/>
</dbReference>
<dbReference type="PANTHER" id="PTHR45765:SF1">
    <property type="entry name" value="METHIONINE--TRNA LIGASE, CYTOPLASMIC"/>
    <property type="match status" value="1"/>
</dbReference>
<dbReference type="Pfam" id="PF19303">
    <property type="entry name" value="Anticodon_3"/>
    <property type="match status" value="1"/>
</dbReference>
<evidence type="ECO:0000256" key="6">
    <source>
        <dbReference type="ARBA" id="ARBA00022490"/>
    </source>
</evidence>
<proteinExistence type="inferred from homology"/>
<protein>
    <recommendedName>
        <fullName evidence="5">Methionine--tRNA ligase</fullName>
        <ecNumber evidence="4">6.1.1.10</ecNumber>
    </recommendedName>
    <alternativeName>
        <fullName evidence="16">Methionyl-tRNA synthetase</fullName>
    </alternativeName>
</protein>
<accession>A0A0F9HEY6</accession>
<sequence>MFISVNSAKKTKWVITSAWPYVNAIPHLGNMIGSVLSADIFARFCRLKGDDVVFVSGSDSHGTPIAIAAKRKNLSAKELALKNHTKIKDLFERWKISYDNYTITHKPTHIKFTQDFYLDVQKNGYISEKEIKSLYCVKDNLFLPDRFVEGICPHCLYENARGDQCDKCQKLLTPLELKNARCAICNGTPEIRTTKHWYMDFSKLQDRLKELIEKNDIIPQNARRMCLNSIDEGLPERAITRDLEWGIPAKFVGSEGKTIYVWFEAVLGYISAVKEWAEKIQNAPELFDYFWKDKNTKTVFFIGKDNIIFHVIIFPGLLLAYNDDKKESEKLVLPYNVSSTEFLMYENDKFSKSMGIGIWIDDALELAPLDYWRFNLVYNRPEKSDTSFLWSEFDNNIKTLNDVIGNFIHRSLTFIEKQFKSTIPKRIELDDIDKKFIKNLNLISKKIGGLLENFELRRAIREIVNFGREGNVYLNEKAPWHLIKKDKEAAGHVFNLCAQTVYALAILLSPFIPDTSEKILDYLNIPNKLDKLSWNSIKDKTLKEGHKIKTPKPLFQKLEIEELKENLKNLRIKAKRKGDLELISYEEFKKLDIRVAIVEKVEKIPKADKLYKLSISLGIEKRTLVAGLAEHYKANDLLGKKIIVLTNLEPRKLRGILSEGMLLAAVDGNNVSILLPDKDIPPGAKVE</sequence>
<evidence type="ECO:0000313" key="19">
    <source>
        <dbReference type="EMBL" id="KKM01727.1"/>
    </source>
</evidence>
<dbReference type="InterPro" id="IPR041872">
    <property type="entry name" value="Anticodon_Met"/>
</dbReference>
<keyword evidence="12" id="KW-0067">ATP-binding</keyword>
<comment type="caution">
    <text evidence="19">The sequence shown here is derived from an EMBL/GenBank/DDBJ whole genome shotgun (WGS) entry which is preliminary data.</text>
</comment>
<reference evidence="19" key="1">
    <citation type="journal article" date="2015" name="Nature">
        <title>Complex archaea that bridge the gap between prokaryotes and eukaryotes.</title>
        <authorList>
            <person name="Spang A."/>
            <person name="Saw J.H."/>
            <person name="Jorgensen S.L."/>
            <person name="Zaremba-Niedzwiedzka K."/>
            <person name="Martijn J."/>
            <person name="Lind A.E."/>
            <person name="van Eijk R."/>
            <person name="Schleper C."/>
            <person name="Guy L."/>
            <person name="Ettema T.J."/>
        </authorList>
    </citation>
    <scope>NUCLEOTIDE SEQUENCE</scope>
</reference>
<dbReference type="NCBIfam" id="TIGR00398">
    <property type="entry name" value="metG"/>
    <property type="match status" value="1"/>
</dbReference>
<dbReference type="NCBIfam" id="TIGR00399">
    <property type="entry name" value="metG_C_term"/>
    <property type="match status" value="1"/>
</dbReference>
<evidence type="ECO:0000256" key="11">
    <source>
        <dbReference type="ARBA" id="ARBA00022833"/>
    </source>
</evidence>
<dbReference type="InterPro" id="IPR033911">
    <property type="entry name" value="MetRS_core"/>
</dbReference>
<dbReference type="NCBIfam" id="NF001100">
    <property type="entry name" value="PRK00133.1"/>
    <property type="match status" value="1"/>
</dbReference>
<evidence type="ECO:0000256" key="7">
    <source>
        <dbReference type="ARBA" id="ARBA00022555"/>
    </source>
</evidence>
<comment type="subunit">
    <text evidence="3">Homodimer.</text>
</comment>
<dbReference type="SUPFAM" id="SSF50249">
    <property type="entry name" value="Nucleic acid-binding proteins"/>
    <property type="match status" value="1"/>
</dbReference>
<dbReference type="CDD" id="cd02800">
    <property type="entry name" value="tRNA_bind_EcMetRS_like"/>
    <property type="match status" value="1"/>
</dbReference>
<evidence type="ECO:0000256" key="9">
    <source>
        <dbReference type="ARBA" id="ARBA00022723"/>
    </source>
</evidence>
<feature type="domain" description="TRNA-binding" evidence="18">
    <location>
        <begin position="587"/>
        <end position="687"/>
    </location>
</feature>
<keyword evidence="6" id="KW-0963">Cytoplasm</keyword>
<dbReference type="InterPro" id="IPR002547">
    <property type="entry name" value="tRNA-bd_dom"/>
</dbReference>
<evidence type="ECO:0000256" key="15">
    <source>
        <dbReference type="ARBA" id="ARBA00023146"/>
    </source>
</evidence>
<dbReference type="CDD" id="cd00814">
    <property type="entry name" value="MetRS_core"/>
    <property type="match status" value="1"/>
</dbReference>
<dbReference type="SUPFAM" id="SSF47323">
    <property type="entry name" value="Anticodon-binding domain of a subclass of class I aminoacyl-tRNA synthetases"/>
    <property type="match status" value="1"/>
</dbReference>
<dbReference type="InterPro" id="IPR023458">
    <property type="entry name" value="Met-tRNA_ligase_1"/>
</dbReference>
<dbReference type="GO" id="GO:0006431">
    <property type="term" value="P:methionyl-tRNA aminoacylation"/>
    <property type="evidence" value="ECO:0007669"/>
    <property type="project" value="InterPro"/>
</dbReference>
<evidence type="ECO:0000256" key="17">
    <source>
        <dbReference type="ARBA" id="ARBA00047364"/>
    </source>
</evidence>
<evidence type="ECO:0000259" key="18">
    <source>
        <dbReference type="PROSITE" id="PS50886"/>
    </source>
</evidence>
<evidence type="ECO:0000256" key="16">
    <source>
        <dbReference type="ARBA" id="ARBA00030904"/>
    </source>
</evidence>
<dbReference type="GO" id="GO:0017101">
    <property type="term" value="C:aminoacyl-tRNA synthetase multienzyme complex"/>
    <property type="evidence" value="ECO:0007669"/>
    <property type="project" value="TreeGrafter"/>
</dbReference>
<dbReference type="Gene3D" id="1.10.730.10">
    <property type="entry name" value="Isoleucyl-tRNA Synthetase, Domain 1"/>
    <property type="match status" value="1"/>
</dbReference>
<comment type="catalytic activity">
    <reaction evidence="17">
        <text>tRNA(Met) + L-methionine + ATP = L-methionyl-tRNA(Met) + AMP + diphosphate</text>
        <dbReference type="Rhea" id="RHEA:13481"/>
        <dbReference type="Rhea" id="RHEA-COMP:9667"/>
        <dbReference type="Rhea" id="RHEA-COMP:9698"/>
        <dbReference type="ChEBI" id="CHEBI:30616"/>
        <dbReference type="ChEBI" id="CHEBI:33019"/>
        <dbReference type="ChEBI" id="CHEBI:57844"/>
        <dbReference type="ChEBI" id="CHEBI:78442"/>
        <dbReference type="ChEBI" id="CHEBI:78530"/>
        <dbReference type="ChEBI" id="CHEBI:456215"/>
        <dbReference type="EC" id="6.1.1.10"/>
    </reaction>
</comment>
<keyword evidence="13" id="KW-0694">RNA-binding</keyword>
<keyword evidence="9" id="KW-0479">Metal-binding</keyword>
<dbReference type="CDD" id="cd07957">
    <property type="entry name" value="Anticodon_Ia_Met"/>
    <property type="match status" value="1"/>
</dbReference>
<dbReference type="EMBL" id="LAZR01017118">
    <property type="protein sequence ID" value="KKM01727.1"/>
    <property type="molecule type" value="Genomic_DNA"/>
</dbReference>
<comment type="function">
    <text evidence="1">Is required not only for elongation of protein synthesis but also for the initiation of all mRNA translation through initiator tRNA(fMet) aminoacylation.</text>
</comment>
<dbReference type="InterPro" id="IPR001412">
    <property type="entry name" value="aa-tRNA-synth_I_CS"/>
</dbReference>
<dbReference type="PROSITE" id="PS50886">
    <property type="entry name" value="TRBD"/>
    <property type="match status" value="1"/>
</dbReference>
<evidence type="ECO:0000256" key="1">
    <source>
        <dbReference type="ARBA" id="ARBA00003314"/>
    </source>
</evidence>
<dbReference type="InterPro" id="IPR015413">
    <property type="entry name" value="Methionyl/Leucyl_tRNA_Synth"/>
</dbReference>
<evidence type="ECO:0000256" key="10">
    <source>
        <dbReference type="ARBA" id="ARBA00022741"/>
    </source>
</evidence>
<dbReference type="InterPro" id="IPR004495">
    <property type="entry name" value="Met-tRNA-synth_bsu_C"/>
</dbReference>
<evidence type="ECO:0000256" key="8">
    <source>
        <dbReference type="ARBA" id="ARBA00022598"/>
    </source>
</evidence>
<dbReference type="SUPFAM" id="SSF52374">
    <property type="entry name" value="Nucleotidylyl transferase"/>
    <property type="match status" value="1"/>
</dbReference>
<dbReference type="GO" id="GO:0005829">
    <property type="term" value="C:cytosol"/>
    <property type="evidence" value="ECO:0007669"/>
    <property type="project" value="TreeGrafter"/>
</dbReference>
<dbReference type="GO" id="GO:0004825">
    <property type="term" value="F:methionine-tRNA ligase activity"/>
    <property type="evidence" value="ECO:0007669"/>
    <property type="project" value="UniProtKB-EC"/>
</dbReference>
<dbReference type="Gene3D" id="2.20.28.20">
    <property type="entry name" value="Methionyl-tRNA synthetase, Zn-domain"/>
    <property type="match status" value="1"/>
</dbReference>
<keyword evidence="8" id="KW-0436">Ligase</keyword>
<evidence type="ECO:0000256" key="14">
    <source>
        <dbReference type="ARBA" id="ARBA00022917"/>
    </source>
</evidence>
<dbReference type="InterPro" id="IPR012340">
    <property type="entry name" value="NA-bd_OB-fold"/>
</dbReference>
<dbReference type="HAMAP" id="MF_00098">
    <property type="entry name" value="Met_tRNA_synth_type1"/>
    <property type="match status" value="1"/>
</dbReference>
<dbReference type="GO" id="GO:0046872">
    <property type="term" value="F:metal ion binding"/>
    <property type="evidence" value="ECO:0007669"/>
    <property type="project" value="UniProtKB-KW"/>
</dbReference>
<keyword evidence="15" id="KW-0030">Aminoacyl-tRNA synthetase</keyword>
<evidence type="ECO:0000256" key="13">
    <source>
        <dbReference type="ARBA" id="ARBA00022884"/>
    </source>
</evidence>
<keyword evidence="11" id="KW-0862">Zinc</keyword>
<dbReference type="FunFam" id="2.20.28.20:FF:000001">
    <property type="entry name" value="Methionine--tRNA ligase"/>
    <property type="match status" value="1"/>
</dbReference>
<dbReference type="InterPro" id="IPR029038">
    <property type="entry name" value="MetRS_Zn"/>
</dbReference>
<dbReference type="PRINTS" id="PR01041">
    <property type="entry name" value="TRNASYNTHMET"/>
</dbReference>
<dbReference type="EC" id="6.1.1.10" evidence="4"/>
<dbReference type="GO" id="GO:0000049">
    <property type="term" value="F:tRNA binding"/>
    <property type="evidence" value="ECO:0007669"/>
    <property type="project" value="UniProtKB-KW"/>
</dbReference>
<dbReference type="FunFam" id="2.40.50.140:FF:000042">
    <property type="entry name" value="Methionine--tRNA ligase"/>
    <property type="match status" value="1"/>
</dbReference>
<keyword evidence="10" id="KW-0547">Nucleotide-binding</keyword>
<evidence type="ECO:0000256" key="3">
    <source>
        <dbReference type="ARBA" id="ARBA00011738"/>
    </source>
</evidence>
<keyword evidence="7" id="KW-0820">tRNA-binding</keyword>
<dbReference type="InterPro" id="IPR014758">
    <property type="entry name" value="Met-tRNA_synth"/>
</dbReference>
<evidence type="ECO:0000256" key="5">
    <source>
        <dbReference type="ARBA" id="ARBA00018753"/>
    </source>
</evidence>
<organism evidence="19">
    <name type="scientific">marine sediment metagenome</name>
    <dbReference type="NCBI Taxonomy" id="412755"/>
    <lineage>
        <taxon>unclassified sequences</taxon>
        <taxon>metagenomes</taxon>
        <taxon>ecological metagenomes</taxon>
    </lineage>
</organism>
<gene>
    <name evidence="19" type="ORF">LCGC14_1791550</name>
</gene>
<evidence type="ECO:0000256" key="12">
    <source>
        <dbReference type="ARBA" id="ARBA00022840"/>
    </source>
</evidence>
<dbReference type="Pfam" id="PF09334">
    <property type="entry name" value="tRNA-synt_1g"/>
    <property type="match status" value="1"/>
</dbReference>
<dbReference type="InterPro" id="IPR014729">
    <property type="entry name" value="Rossmann-like_a/b/a_fold"/>
</dbReference>